<dbReference type="Proteomes" id="UP001151760">
    <property type="component" value="Unassembled WGS sequence"/>
</dbReference>
<evidence type="ECO:0000313" key="2">
    <source>
        <dbReference type="EMBL" id="GJT36461.1"/>
    </source>
</evidence>
<feature type="compositionally biased region" description="Low complexity" evidence="1">
    <location>
        <begin position="265"/>
        <end position="306"/>
    </location>
</feature>
<comment type="caution">
    <text evidence="2">The sequence shown here is derived from an EMBL/GenBank/DDBJ whole genome shotgun (WGS) entry which is preliminary data.</text>
</comment>
<feature type="compositionally biased region" description="Basic and acidic residues" evidence="1">
    <location>
        <begin position="325"/>
        <end position="338"/>
    </location>
</feature>
<feature type="region of interest" description="Disordered" evidence="1">
    <location>
        <begin position="75"/>
        <end position="104"/>
    </location>
</feature>
<protein>
    <submittedName>
        <fullName evidence="2">Uncharacterized protein</fullName>
    </submittedName>
</protein>
<reference evidence="2" key="2">
    <citation type="submission" date="2022-01" db="EMBL/GenBank/DDBJ databases">
        <authorList>
            <person name="Yamashiro T."/>
            <person name="Shiraishi A."/>
            <person name="Satake H."/>
            <person name="Nakayama K."/>
        </authorList>
    </citation>
    <scope>NUCLEOTIDE SEQUENCE</scope>
</reference>
<feature type="compositionally biased region" description="Basic residues" evidence="1">
    <location>
        <begin position="83"/>
        <end position="95"/>
    </location>
</feature>
<evidence type="ECO:0000256" key="1">
    <source>
        <dbReference type="SAM" id="MobiDB-lite"/>
    </source>
</evidence>
<feature type="region of interest" description="Disordered" evidence="1">
    <location>
        <begin position="264"/>
        <end position="338"/>
    </location>
</feature>
<reference evidence="2" key="1">
    <citation type="journal article" date="2022" name="Int. J. Mol. Sci.">
        <title>Draft Genome of Tanacetum Coccineum: Genomic Comparison of Closely Related Tanacetum-Family Plants.</title>
        <authorList>
            <person name="Yamashiro T."/>
            <person name="Shiraishi A."/>
            <person name="Nakayama K."/>
            <person name="Satake H."/>
        </authorList>
    </citation>
    <scope>NUCLEOTIDE SEQUENCE</scope>
</reference>
<keyword evidence="3" id="KW-1185">Reference proteome</keyword>
<proteinExistence type="predicted"/>
<gene>
    <name evidence="2" type="ORF">Tco_0926880</name>
</gene>
<sequence length="338" mass="37069">MVSEPEGSSNTTIHVHPSFKNQTCVFLLKETQPWMPIEEERLSYLVYDKKKDFKEEDIKILKIKEINNLTGYVARDNEAPSHAPKRRAPKRRAPKRALNAENLQPKEVEINPHPDFHMSETEEAVSPLTQTEAQETAAPLIPPQPGVQSQPRDVLLKKIAGLSVNLDKIREVEGGFYSKTPDKIFANKPFALKNKYLAMALRSVKNNGKKVYNRKVAAGGSWEGKGKGIQPDLRAKKTVVVAEKAKTDMEKKLLVLRSLERAEGDISSTDGSGSSGSDDAHGAADAGSGLNRLAAAAAARDAAAMSRAEDGATLQLNDDDDEEEGRPTYEHVSSDDDT</sequence>
<evidence type="ECO:0000313" key="3">
    <source>
        <dbReference type="Proteomes" id="UP001151760"/>
    </source>
</evidence>
<name>A0ABQ5DB28_9ASTR</name>
<organism evidence="2 3">
    <name type="scientific">Tanacetum coccineum</name>
    <dbReference type="NCBI Taxonomy" id="301880"/>
    <lineage>
        <taxon>Eukaryota</taxon>
        <taxon>Viridiplantae</taxon>
        <taxon>Streptophyta</taxon>
        <taxon>Embryophyta</taxon>
        <taxon>Tracheophyta</taxon>
        <taxon>Spermatophyta</taxon>
        <taxon>Magnoliopsida</taxon>
        <taxon>eudicotyledons</taxon>
        <taxon>Gunneridae</taxon>
        <taxon>Pentapetalae</taxon>
        <taxon>asterids</taxon>
        <taxon>campanulids</taxon>
        <taxon>Asterales</taxon>
        <taxon>Asteraceae</taxon>
        <taxon>Asteroideae</taxon>
        <taxon>Anthemideae</taxon>
        <taxon>Anthemidinae</taxon>
        <taxon>Tanacetum</taxon>
    </lineage>
</organism>
<dbReference type="EMBL" id="BQNB010015138">
    <property type="protein sequence ID" value="GJT36461.1"/>
    <property type="molecule type" value="Genomic_DNA"/>
</dbReference>
<accession>A0ABQ5DB28</accession>